<comment type="subcellular location">
    <subcellularLocation>
        <location evidence="1">Membrane</location>
        <topology evidence="1">Lipid-anchor</topology>
    </subcellularLocation>
</comment>
<dbReference type="PROSITE" id="PS51257">
    <property type="entry name" value="PROKAR_LIPOPROTEIN"/>
    <property type="match status" value="1"/>
</dbReference>
<dbReference type="EMBL" id="QYTW02000020">
    <property type="protein sequence ID" value="RST58450.1"/>
    <property type="molecule type" value="Genomic_DNA"/>
</dbReference>
<evidence type="ECO:0000256" key="6">
    <source>
        <dbReference type="ARBA" id="ARBA00023139"/>
    </source>
</evidence>
<keyword evidence="3" id="KW-0309">Germination</keyword>
<keyword evidence="6" id="KW-0564">Palmitate</keyword>
<evidence type="ECO:0000256" key="7">
    <source>
        <dbReference type="ARBA" id="ARBA00023288"/>
    </source>
</evidence>
<accession>A0A429X577</accession>
<dbReference type="Proteomes" id="UP000287296">
    <property type="component" value="Unassembled WGS sequence"/>
</dbReference>
<dbReference type="GO" id="GO:0009847">
    <property type="term" value="P:spore germination"/>
    <property type="evidence" value="ECO:0007669"/>
    <property type="project" value="InterPro"/>
</dbReference>
<keyword evidence="4 8" id="KW-0732">Signal</keyword>
<dbReference type="InterPro" id="IPR038501">
    <property type="entry name" value="Spore_GerAC_C_sf"/>
</dbReference>
<dbReference type="OrthoDB" id="2433998at2"/>
<evidence type="ECO:0000256" key="8">
    <source>
        <dbReference type="SAM" id="SignalP"/>
    </source>
</evidence>
<keyword evidence="14" id="KW-1185">Reference proteome</keyword>
<dbReference type="PANTHER" id="PTHR35789">
    <property type="entry name" value="SPORE GERMINATION PROTEIN B3"/>
    <property type="match status" value="1"/>
</dbReference>
<feature type="signal peptide" evidence="8">
    <location>
        <begin position="1"/>
        <end position="25"/>
    </location>
</feature>
<comment type="similarity">
    <text evidence="2">Belongs to the GerABKC lipoprotein family.</text>
</comment>
<evidence type="ECO:0000256" key="4">
    <source>
        <dbReference type="ARBA" id="ARBA00022729"/>
    </source>
</evidence>
<dbReference type="Pfam" id="PF25198">
    <property type="entry name" value="Spore_GerAC_N"/>
    <property type="match status" value="1"/>
</dbReference>
<dbReference type="RefSeq" id="WP_120117309.1">
    <property type="nucleotide sequence ID" value="NZ_BORI01000033.1"/>
</dbReference>
<feature type="domain" description="Spore germination GerAC-like C-terminal" evidence="9">
    <location>
        <begin position="219"/>
        <end position="365"/>
    </location>
</feature>
<gene>
    <name evidence="12" type="ORF">D5F11_017555</name>
    <name evidence="11" type="ORF">J6TS1_26100</name>
</gene>
<proteinExistence type="inferred from homology"/>
<keyword evidence="7" id="KW-0449">Lipoprotein</keyword>
<organism evidence="12 13">
    <name type="scientific">Siminovitchia terrae</name>
    <name type="common">Bacillus terrae</name>
    <dbReference type="NCBI Taxonomy" id="1914933"/>
    <lineage>
        <taxon>Bacteria</taxon>
        <taxon>Bacillati</taxon>
        <taxon>Bacillota</taxon>
        <taxon>Bacilli</taxon>
        <taxon>Bacillales</taxon>
        <taxon>Bacillaceae</taxon>
        <taxon>Siminovitchia</taxon>
    </lineage>
</organism>
<dbReference type="NCBIfam" id="TIGR02887">
    <property type="entry name" value="spore_ger_x_C"/>
    <property type="match status" value="1"/>
</dbReference>
<reference evidence="12 13" key="1">
    <citation type="submission" date="2018-12" db="EMBL/GenBank/DDBJ databases">
        <authorList>
            <person name="Sun L."/>
            <person name="Chen Z."/>
        </authorList>
    </citation>
    <scope>NUCLEOTIDE SEQUENCE [LARGE SCALE GENOMIC DNA]</scope>
    <source>
        <strain evidence="12 13">LMG 29736</strain>
    </source>
</reference>
<keyword evidence="5" id="KW-0472">Membrane</keyword>
<dbReference type="PANTHER" id="PTHR35789:SF1">
    <property type="entry name" value="SPORE GERMINATION PROTEIN B3"/>
    <property type="match status" value="1"/>
</dbReference>
<dbReference type="Gene3D" id="3.30.300.210">
    <property type="entry name" value="Nutrient germinant receptor protein C, domain 3"/>
    <property type="match status" value="1"/>
</dbReference>
<evidence type="ECO:0000256" key="2">
    <source>
        <dbReference type="ARBA" id="ARBA00007886"/>
    </source>
</evidence>
<dbReference type="InterPro" id="IPR046953">
    <property type="entry name" value="Spore_GerAC-like_C"/>
</dbReference>
<dbReference type="GO" id="GO:0016020">
    <property type="term" value="C:membrane"/>
    <property type="evidence" value="ECO:0007669"/>
    <property type="project" value="UniProtKB-SubCell"/>
</dbReference>
<dbReference type="InterPro" id="IPR008844">
    <property type="entry name" value="Spore_GerAC-like"/>
</dbReference>
<sequence>MKRKPFLKILAACLICLLLSSCGFKDIDKRIFVQAIGVDHSGNEKKPYKVTLKLAVPSGSLKEAGTKYTYLTREDSTLSGAIRFLKTHVDKEIDFGHTRALIFDEKILAKDMRETLDFFIRRRDIQMISWVAVGDPSAEEVLKVEPKSEMAGSTVLTNLFSGNGVESAYIASTFLFDARRKIAESGIDPTIPIIRTNEDHSKLMVNHSYVFSPHQKPVQLTSMQTKFFSLMANRTNKLDIEVKNKGKNFTMSVDTAKVKYKILTSPNENPVLKMNIFVGGIVEESSFDMTPNELSTYSSIAAKHTKKETLKVLKFLQKENLDPLGFGLRYKATRIQNGKRYKEWQGIYPNMTFDVTVDAKIRSTGTVE</sequence>
<evidence type="ECO:0000313" key="13">
    <source>
        <dbReference type="Proteomes" id="UP000287296"/>
    </source>
</evidence>
<evidence type="ECO:0000313" key="14">
    <source>
        <dbReference type="Proteomes" id="UP000680670"/>
    </source>
</evidence>
<comment type="caution">
    <text evidence="12">The sequence shown here is derived from an EMBL/GenBank/DDBJ whole genome shotgun (WGS) entry which is preliminary data.</text>
</comment>
<evidence type="ECO:0000259" key="9">
    <source>
        <dbReference type="Pfam" id="PF05504"/>
    </source>
</evidence>
<evidence type="ECO:0000256" key="1">
    <source>
        <dbReference type="ARBA" id="ARBA00004635"/>
    </source>
</evidence>
<evidence type="ECO:0000256" key="3">
    <source>
        <dbReference type="ARBA" id="ARBA00022544"/>
    </source>
</evidence>
<evidence type="ECO:0000313" key="12">
    <source>
        <dbReference type="EMBL" id="RST58450.1"/>
    </source>
</evidence>
<dbReference type="Proteomes" id="UP000680670">
    <property type="component" value="Unassembled WGS sequence"/>
</dbReference>
<evidence type="ECO:0000259" key="10">
    <source>
        <dbReference type="Pfam" id="PF25198"/>
    </source>
</evidence>
<evidence type="ECO:0000256" key="5">
    <source>
        <dbReference type="ARBA" id="ARBA00023136"/>
    </source>
</evidence>
<dbReference type="EMBL" id="BORJ01000006">
    <property type="protein sequence ID" value="GIN96740.1"/>
    <property type="molecule type" value="Genomic_DNA"/>
</dbReference>
<name>A0A429X577_SIMTE</name>
<dbReference type="AlphaFoldDB" id="A0A429X577"/>
<feature type="domain" description="Spore germination protein N-terminal" evidence="10">
    <location>
        <begin position="25"/>
        <end position="195"/>
    </location>
</feature>
<evidence type="ECO:0000313" key="11">
    <source>
        <dbReference type="EMBL" id="GIN96740.1"/>
    </source>
</evidence>
<dbReference type="Pfam" id="PF05504">
    <property type="entry name" value="Spore_GerAC"/>
    <property type="match status" value="1"/>
</dbReference>
<protein>
    <submittedName>
        <fullName evidence="12">Ger(X)C family spore germination protein</fullName>
    </submittedName>
</protein>
<feature type="chain" id="PRO_5038641859" evidence="8">
    <location>
        <begin position="26"/>
        <end position="368"/>
    </location>
</feature>
<dbReference type="InterPro" id="IPR057336">
    <property type="entry name" value="GerAC_N"/>
</dbReference>
<reference evidence="11 14" key="2">
    <citation type="submission" date="2021-03" db="EMBL/GenBank/DDBJ databases">
        <title>Antimicrobial resistance genes in bacteria isolated from Japanese honey, and their potential for conferring macrolide and lincosamide resistance in the American foulbrood pathogen Paenibacillus larvae.</title>
        <authorList>
            <person name="Okamoto M."/>
            <person name="Kumagai M."/>
            <person name="Kanamori H."/>
            <person name="Takamatsu D."/>
        </authorList>
    </citation>
    <scope>NUCLEOTIDE SEQUENCE [LARGE SCALE GENOMIC DNA]</scope>
    <source>
        <strain evidence="11 14">J6TS1</strain>
    </source>
</reference>